<protein>
    <submittedName>
        <fullName evidence="1">Uncharacterized protein</fullName>
    </submittedName>
</protein>
<dbReference type="STRING" id="406817.XNC1_0175"/>
<organism evidence="1 2">
    <name type="scientific">Xenorhabdus nematophila (strain ATCC 19061 / DSM 3370 / CCUG 14189 / LMG 1036 / NCIMB 9965 / AN6)</name>
    <dbReference type="NCBI Taxonomy" id="406817"/>
    <lineage>
        <taxon>Bacteria</taxon>
        <taxon>Pseudomonadati</taxon>
        <taxon>Pseudomonadota</taxon>
        <taxon>Gammaproteobacteria</taxon>
        <taxon>Enterobacterales</taxon>
        <taxon>Morganellaceae</taxon>
        <taxon>Xenorhabdus</taxon>
    </lineage>
</organism>
<keyword evidence="2" id="KW-1185">Reference proteome</keyword>
<name>D3VGX8_XENNA</name>
<sequence>MGAVVTTHRALAGNLADSGHVYISKNQISSSFVLGMAASSGLGAHLSTFSLLKKRYGKDTHFLSKKLTEIGSSRQAQDPQRWRSIRPHSLMLKSRTTKI</sequence>
<dbReference type="Proteomes" id="UP000008075">
    <property type="component" value="Chromosome"/>
</dbReference>
<gene>
    <name evidence="1" type="ordered locus">XNC1_0175</name>
</gene>
<dbReference type="AlphaFoldDB" id="D3VGX8"/>
<dbReference type="EMBL" id="FN667742">
    <property type="protein sequence ID" value="CBJ88263.1"/>
    <property type="molecule type" value="Genomic_DNA"/>
</dbReference>
<reference evidence="1 2" key="1">
    <citation type="journal article" date="2011" name="PLoS ONE">
        <title>The entomopathogenic bacterial endosymbionts xenorhabdus and photorhabdus: convergent lifestyles from divergent genomes.</title>
        <authorList>
            <person name="Chaston J.M."/>
            <person name="Suen G."/>
            <person name="Tucker S.L."/>
            <person name="Andersen A.W."/>
            <person name="Bhasin A."/>
            <person name="Bode E."/>
            <person name="Bode H.B."/>
            <person name="Brachmann A.O."/>
            <person name="Cowles C.E."/>
            <person name="Cowles K.N."/>
            <person name="Darby C."/>
            <person name="de Leon L."/>
            <person name="Drace K."/>
            <person name="Du Z."/>
            <person name="Givaudan A."/>
            <person name="Herbert Tran E.E."/>
            <person name="Jewell K.A."/>
            <person name="Knack J.J."/>
            <person name="Krasomil-Osterfeld K.C."/>
            <person name="Kukor R."/>
            <person name="Lanois A."/>
            <person name="Latreille P."/>
            <person name="Leimgruber N.K."/>
            <person name="Lipke C.M."/>
            <person name="Liu R."/>
            <person name="Lu X."/>
            <person name="Martens E.C."/>
            <person name="Marri P.R."/>
            <person name="Medigue C."/>
            <person name="Menard M.L."/>
            <person name="Miller N.M."/>
            <person name="Morales-Soto N."/>
            <person name="Norton S."/>
            <person name="Ogier J.C."/>
            <person name="Orchard S.S."/>
            <person name="Park D."/>
            <person name="Park Y."/>
            <person name="Qurollo B.A."/>
            <person name="Sugar D.R."/>
            <person name="Richards G.R."/>
            <person name="Rouy Z."/>
            <person name="Slominski B."/>
            <person name="Slominski K."/>
            <person name="Snyder H."/>
            <person name="Tjaden B.C."/>
            <person name="van der Hoeven R."/>
            <person name="Welch R.D."/>
            <person name="Wheeler C."/>
            <person name="Xiang B."/>
            <person name="Barbazuk B."/>
            <person name="Gaudriault S."/>
            <person name="Goodner B."/>
            <person name="Slater S.C."/>
            <person name="Forst S."/>
            <person name="Goldman B.S."/>
            <person name="Goodrich-Blair H."/>
        </authorList>
    </citation>
    <scope>NUCLEOTIDE SEQUENCE [LARGE SCALE GENOMIC DNA]</scope>
    <source>
        <strain evidence="2">ATCC 19061 / DSM 3370 / CCUG 14189 / LMG 1036 / NCIMB 9965 / AN6</strain>
    </source>
</reference>
<evidence type="ECO:0000313" key="2">
    <source>
        <dbReference type="Proteomes" id="UP000008075"/>
    </source>
</evidence>
<dbReference type="HOGENOM" id="CLU_2319428_0_0_6"/>
<dbReference type="KEGG" id="xne:XNC1_0175"/>
<proteinExistence type="predicted"/>
<accession>D3VGX8</accession>
<evidence type="ECO:0000313" key="1">
    <source>
        <dbReference type="EMBL" id="CBJ88263.1"/>
    </source>
</evidence>